<evidence type="ECO:0000313" key="1">
    <source>
        <dbReference type="EMBL" id="CAG8716646.1"/>
    </source>
</evidence>
<reference evidence="1" key="1">
    <citation type="submission" date="2021-06" db="EMBL/GenBank/DDBJ databases">
        <authorList>
            <person name="Kallberg Y."/>
            <person name="Tangrot J."/>
            <person name="Rosling A."/>
        </authorList>
    </citation>
    <scope>NUCLEOTIDE SEQUENCE</scope>
    <source>
        <strain evidence="1">CL356</strain>
    </source>
</reference>
<proteinExistence type="predicted"/>
<keyword evidence="2" id="KW-1185">Reference proteome</keyword>
<gene>
    <name evidence="1" type="ORF">ACOLOM_LOCUS10932</name>
</gene>
<comment type="caution">
    <text evidence="1">The sequence shown here is derived from an EMBL/GenBank/DDBJ whole genome shotgun (WGS) entry which is preliminary data.</text>
</comment>
<evidence type="ECO:0000313" key="2">
    <source>
        <dbReference type="Proteomes" id="UP000789525"/>
    </source>
</evidence>
<sequence length="154" mass="16907">INHAYQHPSAVFPLAGASTYQDMFTSSESSPKLVGEMENAHSLKSNDNINDRQDNGIHHDGVSGHMITNNGSVQTPYHSSQLADNINPMTQLSSYYFETDSSANPFEVSQNNSLKTNFFQIFQAIQSHSEAQNAKETEPQSQQVAQASPSKSNT</sequence>
<protein>
    <submittedName>
        <fullName evidence="1">5684_t:CDS:1</fullName>
    </submittedName>
</protein>
<dbReference type="EMBL" id="CAJVPT010037174">
    <property type="protein sequence ID" value="CAG8716646.1"/>
    <property type="molecule type" value="Genomic_DNA"/>
</dbReference>
<organism evidence="1 2">
    <name type="scientific">Acaulospora colombiana</name>
    <dbReference type="NCBI Taxonomy" id="27376"/>
    <lineage>
        <taxon>Eukaryota</taxon>
        <taxon>Fungi</taxon>
        <taxon>Fungi incertae sedis</taxon>
        <taxon>Mucoromycota</taxon>
        <taxon>Glomeromycotina</taxon>
        <taxon>Glomeromycetes</taxon>
        <taxon>Diversisporales</taxon>
        <taxon>Acaulosporaceae</taxon>
        <taxon>Acaulospora</taxon>
    </lineage>
</organism>
<feature type="non-terminal residue" evidence="1">
    <location>
        <position position="154"/>
    </location>
</feature>
<name>A0ACA9PQC1_9GLOM</name>
<accession>A0ACA9PQC1</accession>
<dbReference type="Proteomes" id="UP000789525">
    <property type="component" value="Unassembled WGS sequence"/>
</dbReference>
<feature type="non-terminal residue" evidence="1">
    <location>
        <position position="1"/>
    </location>
</feature>